<accession>E4Y024</accession>
<evidence type="ECO:0000313" key="3">
    <source>
        <dbReference type="Proteomes" id="UP000001307"/>
    </source>
</evidence>
<sequence>MKLSTFFATVAVAFADIVADDVCVSNGQEVSCDAASTQPIVRSGRPEVDRELNQERRYSDLKAMAEKLWKKNGLDGDDAFDERKYWAYGCHCYLLGDRPMTEMGMGRPKDALDTKCKAYKECQRCVRKNHGDECIGEFVAYMWKWTNKKGYFCRTKRSWIVPTRAFRVR</sequence>
<feature type="signal peptide" evidence="1">
    <location>
        <begin position="1"/>
        <end position="19"/>
    </location>
</feature>
<gene>
    <name evidence="2" type="ORF">GSOID_T00012132001</name>
</gene>
<dbReference type="GO" id="GO:0006644">
    <property type="term" value="P:phospholipid metabolic process"/>
    <property type="evidence" value="ECO:0007669"/>
    <property type="project" value="InterPro"/>
</dbReference>
<dbReference type="GO" id="GO:0004623">
    <property type="term" value="F:phospholipase A2 activity"/>
    <property type="evidence" value="ECO:0007669"/>
    <property type="project" value="InterPro"/>
</dbReference>
<keyword evidence="3" id="KW-1185">Reference proteome</keyword>
<proteinExistence type="predicted"/>
<name>E4Y024_OIKDI</name>
<dbReference type="Gene3D" id="1.20.90.10">
    <property type="entry name" value="Phospholipase A2 domain"/>
    <property type="match status" value="1"/>
</dbReference>
<reference evidence="2" key="1">
    <citation type="journal article" date="2010" name="Science">
        <title>Plasticity of animal genome architecture unmasked by rapid evolution of a pelagic tunicate.</title>
        <authorList>
            <person name="Denoeud F."/>
            <person name="Henriet S."/>
            <person name="Mungpakdee S."/>
            <person name="Aury J.M."/>
            <person name="Da Silva C."/>
            <person name="Brinkmann H."/>
            <person name="Mikhaleva J."/>
            <person name="Olsen L.C."/>
            <person name="Jubin C."/>
            <person name="Canestro C."/>
            <person name="Bouquet J.M."/>
            <person name="Danks G."/>
            <person name="Poulain J."/>
            <person name="Campsteijn C."/>
            <person name="Adamski M."/>
            <person name="Cross I."/>
            <person name="Yadetie F."/>
            <person name="Muffato M."/>
            <person name="Louis A."/>
            <person name="Butcher S."/>
            <person name="Tsagkogeorga G."/>
            <person name="Konrad A."/>
            <person name="Singh S."/>
            <person name="Jensen M.F."/>
            <person name="Cong E.H."/>
            <person name="Eikeseth-Otteraa H."/>
            <person name="Noel B."/>
            <person name="Anthouard V."/>
            <person name="Porcel B.M."/>
            <person name="Kachouri-Lafond R."/>
            <person name="Nishino A."/>
            <person name="Ugolini M."/>
            <person name="Chourrout P."/>
            <person name="Nishida H."/>
            <person name="Aasland R."/>
            <person name="Huzurbazar S."/>
            <person name="Westhof E."/>
            <person name="Delsuc F."/>
            <person name="Lehrach H."/>
            <person name="Reinhardt R."/>
            <person name="Weissenbach J."/>
            <person name="Roy S.W."/>
            <person name="Artiguenave F."/>
            <person name="Postlethwait J.H."/>
            <person name="Manak J.R."/>
            <person name="Thompson E.M."/>
            <person name="Jaillon O."/>
            <person name="Du Pasquier L."/>
            <person name="Boudinot P."/>
            <person name="Liberles D.A."/>
            <person name="Volff J.N."/>
            <person name="Philippe H."/>
            <person name="Lenhard B."/>
            <person name="Roest Crollius H."/>
            <person name="Wincker P."/>
            <person name="Chourrout D."/>
        </authorList>
    </citation>
    <scope>NUCLEOTIDE SEQUENCE [LARGE SCALE GENOMIC DNA]</scope>
</reference>
<feature type="chain" id="PRO_5003193368" description="Phospholipase A2 domain-containing protein" evidence="1">
    <location>
        <begin position="20"/>
        <end position="169"/>
    </location>
</feature>
<dbReference type="InParanoid" id="E4Y024"/>
<dbReference type="Proteomes" id="UP000001307">
    <property type="component" value="Unassembled WGS sequence"/>
</dbReference>
<dbReference type="GO" id="GO:0050482">
    <property type="term" value="P:arachidonate secretion"/>
    <property type="evidence" value="ECO:0007669"/>
    <property type="project" value="InterPro"/>
</dbReference>
<dbReference type="SUPFAM" id="SSF48619">
    <property type="entry name" value="Phospholipase A2, PLA2"/>
    <property type="match status" value="1"/>
</dbReference>
<protein>
    <recommendedName>
        <fullName evidence="4">Phospholipase A2 domain-containing protein</fullName>
    </recommendedName>
</protein>
<dbReference type="AlphaFoldDB" id="E4Y024"/>
<evidence type="ECO:0000256" key="1">
    <source>
        <dbReference type="SAM" id="SignalP"/>
    </source>
</evidence>
<keyword evidence="1" id="KW-0732">Signal</keyword>
<organism evidence="2">
    <name type="scientific">Oikopleura dioica</name>
    <name type="common">Tunicate</name>
    <dbReference type="NCBI Taxonomy" id="34765"/>
    <lineage>
        <taxon>Eukaryota</taxon>
        <taxon>Metazoa</taxon>
        <taxon>Chordata</taxon>
        <taxon>Tunicata</taxon>
        <taxon>Appendicularia</taxon>
        <taxon>Copelata</taxon>
        <taxon>Oikopleuridae</taxon>
        <taxon>Oikopleura</taxon>
    </lineage>
</organism>
<dbReference type="InterPro" id="IPR036444">
    <property type="entry name" value="PLipase_A2_dom_sf"/>
</dbReference>
<evidence type="ECO:0008006" key="4">
    <source>
        <dbReference type="Google" id="ProtNLM"/>
    </source>
</evidence>
<evidence type="ECO:0000313" key="2">
    <source>
        <dbReference type="EMBL" id="CBY15236.1"/>
    </source>
</evidence>
<dbReference type="EMBL" id="FN653451">
    <property type="protein sequence ID" value="CBY15236.1"/>
    <property type="molecule type" value="Genomic_DNA"/>
</dbReference>